<accession>A0AA47M813</accession>
<evidence type="ECO:0000256" key="3">
    <source>
        <dbReference type="ARBA" id="ARBA00022473"/>
    </source>
</evidence>
<protein>
    <submittedName>
        <fullName evidence="10">Dickkopf-related protein 3</fullName>
    </submittedName>
</protein>
<name>A0AA47M813_MERPO</name>
<evidence type="ECO:0000313" key="11">
    <source>
        <dbReference type="Proteomes" id="UP001174136"/>
    </source>
</evidence>
<evidence type="ECO:0000313" key="10">
    <source>
        <dbReference type="EMBL" id="KAK0135373.1"/>
    </source>
</evidence>
<evidence type="ECO:0000256" key="6">
    <source>
        <dbReference type="ARBA" id="ARBA00022729"/>
    </source>
</evidence>
<keyword evidence="3" id="KW-0217">Developmental protein</keyword>
<dbReference type="Gene3D" id="2.10.80.10">
    <property type="entry name" value="Lipase, subunit A"/>
    <property type="match status" value="1"/>
</dbReference>
<dbReference type="CDD" id="cd23274">
    <property type="entry name" value="Dkk3_Cys2"/>
    <property type="match status" value="1"/>
</dbReference>
<keyword evidence="7" id="KW-1015">Disulfide bond</keyword>
<comment type="subcellular location">
    <subcellularLocation>
        <location evidence="1">Secreted</location>
    </subcellularLocation>
</comment>
<gene>
    <name evidence="10" type="primary">DKK3_0</name>
    <name evidence="10" type="ORF">N1851_028789</name>
</gene>
<dbReference type="GO" id="GO:0016055">
    <property type="term" value="P:Wnt signaling pathway"/>
    <property type="evidence" value="ECO:0007669"/>
    <property type="project" value="UniProtKB-KW"/>
</dbReference>
<dbReference type="PANTHER" id="PTHR12113">
    <property type="entry name" value="DICKKOPF3-LIKE 3"/>
    <property type="match status" value="1"/>
</dbReference>
<dbReference type="AlphaFoldDB" id="A0AA47M813"/>
<organism evidence="10 11">
    <name type="scientific">Merluccius polli</name>
    <name type="common">Benguela hake</name>
    <name type="synonym">Merluccius cadenati</name>
    <dbReference type="NCBI Taxonomy" id="89951"/>
    <lineage>
        <taxon>Eukaryota</taxon>
        <taxon>Metazoa</taxon>
        <taxon>Chordata</taxon>
        <taxon>Craniata</taxon>
        <taxon>Vertebrata</taxon>
        <taxon>Euteleostomi</taxon>
        <taxon>Actinopterygii</taxon>
        <taxon>Neopterygii</taxon>
        <taxon>Teleostei</taxon>
        <taxon>Neoteleostei</taxon>
        <taxon>Acanthomorphata</taxon>
        <taxon>Zeiogadaria</taxon>
        <taxon>Gadariae</taxon>
        <taxon>Gadiformes</taxon>
        <taxon>Gadoidei</taxon>
        <taxon>Merlucciidae</taxon>
        <taxon>Merluccius</taxon>
    </lineage>
</organism>
<dbReference type="InterPro" id="IPR006796">
    <property type="entry name" value="Dickkopf_N"/>
</dbReference>
<dbReference type="GO" id="GO:0090090">
    <property type="term" value="P:negative regulation of canonical Wnt signaling pathway"/>
    <property type="evidence" value="ECO:0007669"/>
    <property type="project" value="TreeGrafter"/>
</dbReference>
<keyword evidence="11" id="KW-1185">Reference proteome</keyword>
<evidence type="ECO:0000256" key="2">
    <source>
        <dbReference type="ARBA" id="ARBA00010842"/>
    </source>
</evidence>
<feature type="domain" description="Dickkopf N-terminal cysteine-rich" evidence="9">
    <location>
        <begin position="135"/>
        <end position="185"/>
    </location>
</feature>
<dbReference type="GO" id="GO:0048019">
    <property type="term" value="F:receptor antagonist activity"/>
    <property type="evidence" value="ECO:0007669"/>
    <property type="project" value="TreeGrafter"/>
</dbReference>
<evidence type="ECO:0000256" key="7">
    <source>
        <dbReference type="ARBA" id="ARBA00023157"/>
    </source>
</evidence>
<feature type="signal peptide" evidence="8">
    <location>
        <begin position="1"/>
        <end position="20"/>
    </location>
</feature>
<dbReference type="InterPro" id="IPR039863">
    <property type="entry name" value="DKK1-4"/>
</dbReference>
<reference evidence="10" key="1">
    <citation type="journal article" date="2023" name="Front. Mar. Sci.">
        <title>A new Merluccius polli reference genome to investigate the effects of global change in West African waters.</title>
        <authorList>
            <person name="Mateo J.L."/>
            <person name="Blanco-Fernandez C."/>
            <person name="Garcia-Vazquez E."/>
            <person name="Machado-Schiaffino G."/>
        </authorList>
    </citation>
    <scope>NUCLEOTIDE SEQUENCE</scope>
    <source>
        <strain evidence="10">C29</strain>
        <tissue evidence="10">Fin</tissue>
    </source>
</reference>
<dbReference type="EMBL" id="JAOPHQ010005433">
    <property type="protein sequence ID" value="KAK0135373.1"/>
    <property type="molecule type" value="Genomic_DNA"/>
</dbReference>
<keyword evidence="4" id="KW-0964">Secreted</keyword>
<dbReference type="Proteomes" id="UP001174136">
    <property type="component" value="Unassembled WGS sequence"/>
</dbReference>
<comment type="similarity">
    <text evidence="2">Belongs to the dickkopf family.</text>
</comment>
<sequence>MMLRLLALGFLGFTITPIHCILPEIVNNGIHHILDYNSYDVGDKTERDNMVVETVTDHPTENKREEFEDTVNQVNQSDQKITHNLPSSVYETGSEKVVVGNHSVNIFDKILDNNIPTGDTEDDITTIGVRATGKECIIDEDCERGRYCLYDTHNSKCLPCKAVDVPCTKDEECCDGHMCVWGQCSPNTNKGEAGSICQYQGDCNEDLCCAFHKVCSAKPIERERCLGPSYHLMERLFMDMKGEGPQEHCPCVGDLQCQPLGRGSLCLKGQQSSEEDLADTLYSEIDYIV</sequence>
<dbReference type="InterPro" id="IPR047300">
    <property type="entry name" value="Dkk3_Cys2"/>
</dbReference>
<dbReference type="GO" id="GO:0039706">
    <property type="term" value="F:co-receptor binding"/>
    <property type="evidence" value="ECO:0007669"/>
    <property type="project" value="TreeGrafter"/>
</dbReference>
<evidence type="ECO:0000256" key="4">
    <source>
        <dbReference type="ARBA" id="ARBA00022525"/>
    </source>
</evidence>
<dbReference type="GO" id="GO:0005615">
    <property type="term" value="C:extracellular space"/>
    <property type="evidence" value="ECO:0007669"/>
    <property type="project" value="TreeGrafter"/>
</dbReference>
<keyword evidence="6 8" id="KW-0732">Signal</keyword>
<dbReference type="Pfam" id="PF04706">
    <property type="entry name" value="Dickkopf_N"/>
    <property type="match status" value="1"/>
</dbReference>
<evidence type="ECO:0000259" key="9">
    <source>
        <dbReference type="Pfam" id="PF04706"/>
    </source>
</evidence>
<evidence type="ECO:0000256" key="5">
    <source>
        <dbReference type="ARBA" id="ARBA00022687"/>
    </source>
</evidence>
<feature type="chain" id="PRO_5041392130" evidence="8">
    <location>
        <begin position="21"/>
        <end position="289"/>
    </location>
</feature>
<comment type="caution">
    <text evidence="10">The sequence shown here is derived from an EMBL/GenBank/DDBJ whole genome shotgun (WGS) entry which is preliminary data.</text>
</comment>
<evidence type="ECO:0000256" key="8">
    <source>
        <dbReference type="SAM" id="SignalP"/>
    </source>
</evidence>
<evidence type="ECO:0000256" key="1">
    <source>
        <dbReference type="ARBA" id="ARBA00004613"/>
    </source>
</evidence>
<keyword evidence="5" id="KW-0879">Wnt signaling pathway</keyword>
<dbReference type="PANTHER" id="PTHR12113:SF8">
    <property type="entry name" value="DICKKOPF-RELATED PROTEIN 3"/>
    <property type="match status" value="1"/>
</dbReference>
<proteinExistence type="inferred from homology"/>